<gene>
    <name evidence="2" type="ORF">K505DRAFT_336954</name>
</gene>
<feature type="region of interest" description="Disordered" evidence="1">
    <location>
        <begin position="36"/>
        <end position="96"/>
    </location>
</feature>
<feature type="region of interest" description="Disordered" evidence="1">
    <location>
        <begin position="145"/>
        <end position="176"/>
    </location>
</feature>
<accession>A0A6A6XDP4</accession>
<organism evidence="2 3">
    <name type="scientific">Melanomma pulvis-pyrius CBS 109.77</name>
    <dbReference type="NCBI Taxonomy" id="1314802"/>
    <lineage>
        <taxon>Eukaryota</taxon>
        <taxon>Fungi</taxon>
        <taxon>Dikarya</taxon>
        <taxon>Ascomycota</taxon>
        <taxon>Pezizomycotina</taxon>
        <taxon>Dothideomycetes</taxon>
        <taxon>Pleosporomycetidae</taxon>
        <taxon>Pleosporales</taxon>
        <taxon>Melanommataceae</taxon>
        <taxon>Melanomma</taxon>
    </lineage>
</organism>
<dbReference type="EMBL" id="MU001892">
    <property type="protein sequence ID" value="KAF2794398.1"/>
    <property type="molecule type" value="Genomic_DNA"/>
</dbReference>
<evidence type="ECO:0000313" key="2">
    <source>
        <dbReference type="EMBL" id="KAF2794398.1"/>
    </source>
</evidence>
<sequence>MARGQAGRQAGRKRKARQGKAMSAYCVRAEWNVTVHPLGRRAGPAGRRRYRHHFPSQDADNDDDGDDDDDESSGTRRKERARCQPGPKWLSSDDAPPDCVLCAATENHPRWISPRARRAAIGRWAPSPAPKAGPRWLLSAATRLEADPSRGARPEAVRKRNGAPSGPRSMLPDPSATTAVVRSFTSNCPRTHCATDFLRCTSAVGEGAKERRGGRMEMKSWMD</sequence>
<keyword evidence="3" id="KW-1185">Reference proteome</keyword>
<name>A0A6A6XDP4_9PLEO</name>
<protein>
    <submittedName>
        <fullName evidence="2">Uncharacterized protein</fullName>
    </submittedName>
</protein>
<feature type="region of interest" description="Disordered" evidence="1">
    <location>
        <begin position="1"/>
        <end position="22"/>
    </location>
</feature>
<feature type="compositionally biased region" description="Acidic residues" evidence="1">
    <location>
        <begin position="59"/>
        <end position="72"/>
    </location>
</feature>
<dbReference type="Proteomes" id="UP000799757">
    <property type="component" value="Unassembled WGS sequence"/>
</dbReference>
<feature type="compositionally biased region" description="Basic and acidic residues" evidence="1">
    <location>
        <begin position="145"/>
        <end position="158"/>
    </location>
</feature>
<evidence type="ECO:0000256" key="1">
    <source>
        <dbReference type="SAM" id="MobiDB-lite"/>
    </source>
</evidence>
<dbReference type="AlphaFoldDB" id="A0A6A6XDP4"/>
<reference evidence="2" key="1">
    <citation type="journal article" date="2020" name="Stud. Mycol.">
        <title>101 Dothideomycetes genomes: a test case for predicting lifestyles and emergence of pathogens.</title>
        <authorList>
            <person name="Haridas S."/>
            <person name="Albert R."/>
            <person name="Binder M."/>
            <person name="Bloem J."/>
            <person name="Labutti K."/>
            <person name="Salamov A."/>
            <person name="Andreopoulos B."/>
            <person name="Baker S."/>
            <person name="Barry K."/>
            <person name="Bills G."/>
            <person name="Bluhm B."/>
            <person name="Cannon C."/>
            <person name="Castanera R."/>
            <person name="Culley D."/>
            <person name="Daum C."/>
            <person name="Ezra D."/>
            <person name="Gonzalez J."/>
            <person name="Henrissat B."/>
            <person name="Kuo A."/>
            <person name="Liang C."/>
            <person name="Lipzen A."/>
            <person name="Lutzoni F."/>
            <person name="Magnuson J."/>
            <person name="Mondo S."/>
            <person name="Nolan M."/>
            <person name="Ohm R."/>
            <person name="Pangilinan J."/>
            <person name="Park H.-J."/>
            <person name="Ramirez L."/>
            <person name="Alfaro M."/>
            <person name="Sun H."/>
            <person name="Tritt A."/>
            <person name="Yoshinaga Y."/>
            <person name="Zwiers L.-H."/>
            <person name="Turgeon B."/>
            <person name="Goodwin S."/>
            <person name="Spatafora J."/>
            <person name="Crous P."/>
            <person name="Grigoriev I."/>
        </authorList>
    </citation>
    <scope>NUCLEOTIDE SEQUENCE</scope>
    <source>
        <strain evidence="2">CBS 109.77</strain>
    </source>
</reference>
<evidence type="ECO:0000313" key="3">
    <source>
        <dbReference type="Proteomes" id="UP000799757"/>
    </source>
</evidence>
<proteinExistence type="predicted"/>